<dbReference type="InterPro" id="IPR036390">
    <property type="entry name" value="WH_DNA-bd_sf"/>
</dbReference>
<evidence type="ECO:0000256" key="1">
    <source>
        <dbReference type="ARBA" id="ARBA00023015"/>
    </source>
</evidence>
<dbReference type="PANTHER" id="PTHR33204:SF18">
    <property type="entry name" value="TRANSCRIPTIONAL REGULATORY PROTEIN"/>
    <property type="match status" value="1"/>
</dbReference>
<proteinExistence type="predicted"/>
<evidence type="ECO:0000256" key="3">
    <source>
        <dbReference type="ARBA" id="ARBA00023163"/>
    </source>
</evidence>
<comment type="caution">
    <text evidence="5">The sequence shown here is derived from an EMBL/GenBank/DDBJ whole genome shotgun (WGS) entry which is preliminary data.</text>
</comment>
<dbReference type="Gene3D" id="1.10.10.10">
    <property type="entry name" value="Winged helix-like DNA-binding domain superfamily/Winged helix DNA-binding domain"/>
    <property type="match status" value="1"/>
</dbReference>
<evidence type="ECO:0000259" key="4">
    <source>
        <dbReference type="PROSITE" id="PS51118"/>
    </source>
</evidence>
<keyword evidence="6" id="KW-1185">Reference proteome</keyword>
<protein>
    <recommendedName>
        <fullName evidence="4">HTH hxlR-type domain-containing protein</fullName>
    </recommendedName>
</protein>
<gene>
    <name evidence="5" type="ORF">ALQ77_04643</name>
</gene>
<dbReference type="Pfam" id="PF01638">
    <property type="entry name" value="HxlR"/>
    <property type="match status" value="1"/>
</dbReference>
<feature type="domain" description="HTH hxlR-type" evidence="4">
    <location>
        <begin position="16"/>
        <end position="113"/>
    </location>
</feature>
<keyword evidence="2" id="KW-0238">DNA-binding</keyword>
<organism evidence="5 6">
    <name type="scientific">Pseudomonas corrugata</name>
    <dbReference type="NCBI Taxonomy" id="47879"/>
    <lineage>
        <taxon>Bacteria</taxon>
        <taxon>Pseudomonadati</taxon>
        <taxon>Pseudomonadota</taxon>
        <taxon>Gammaproteobacteria</taxon>
        <taxon>Pseudomonadales</taxon>
        <taxon>Pseudomonadaceae</taxon>
        <taxon>Pseudomonas</taxon>
    </lineage>
</organism>
<dbReference type="PROSITE" id="PS51118">
    <property type="entry name" value="HTH_HXLR"/>
    <property type="match status" value="1"/>
</dbReference>
<reference evidence="5 6" key="1">
    <citation type="submission" date="2018-08" db="EMBL/GenBank/DDBJ databases">
        <title>Recombination of ecologically and evolutionarily significant loci maintains genetic cohesion in the Pseudomonas syringae species complex.</title>
        <authorList>
            <person name="Dillon M."/>
            <person name="Thakur S."/>
            <person name="Almeida R.N.D."/>
            <person name="Weir B.S."/>
            <person name="Guttman D.S."/>
        </authorList>
    </citation>
    <scope>NUCLEOTIDE SEQUENCE [LARGE SCALE GENOMIC DNA]</scope>
    <source>
        <strain evidence="5 6">NCPPB2445</strain>
    </source>
</reference>
<keyword evidence="3" id="KW-0804">Transcription</keyword>
<dbReference type="SUPFAM" id="SSF46785">
    <property type="entry name" value="Winged helix' DNA-binding domain"/>
    <property type="match status" value="1"/>
</dbReference>
<evidence type="ECO:0000313" key="5">
    <source>
        <dbReference type="EMBL" id="RMM46606.1"/>
    </source>
</evidence>
<dbReference type="GO" id="GO:0003677">
    <property type="term" value="F:DNA binding"/>
    <property type="evidence" value="ECO:0007669"/>
    <property type="project" value="UniProtKB-KW"/>
</dbReference>
<dbReference type="PANTHER" id="PTHR33204">
    <property type="entry name" value="TRANSCRIPTIONAL REGULATOR, MARR FAMILY"/>
    <property type="match status" value="1"/>
</dbReference>
<dbReference type="InterPro" id="IPR036388">
    <property type="entry name" value="WH-like_DNA-bd_sf"/>
</dbReference>
<accession>A0A3M3ED95</accession>
<evidence type="ECO:0000256" key="2">
    <source>
        <dbReference type="ARBA" id="ARBA00023125"/>
    </source>
</evidence>
<dbReference type="Proteomes" id="UP000270661">
    <property type="component" value="Unassembled WGS sequence"/>
</dbReference>
<keyword evidence="1" id="KW-0805">Transcription regulation</keyword>
<dbReference type="InterPro" id="IPR002577">
    <property type="entry name" value="HTH_HxlR"/>
</dbReference>
<dbReference type="EMBL" id="RBOJ01000091">
    <property type="protein sequence ID" value="RMM46606.1"/>
    <property type="molecule type" value="Genomic_DNA"/>
</dbReference>
<evidence type="ECO:0000313" key="6">
    <source>
        <dbReference type="Proteomes" id="UP000270661"/>
    </source>
</evidence>
<sequence>MGEIMARQALLAQSECPVARTLEAIGDRWALMIIRDAFDDVRRFSEFQKRLGLAKNILAVKLKMLVELGIFEIQPASDGSAYKEYVLTEMGRSVFPIVVSMRQWGERFLFNKGEHYSVLLDNDLSEPVETITVRSKAGRVLAAQDCHRRVVRRDT</sequence>
<name>A0A3M3ED95_9PSED</name>
<dbReference type="AlphaFoldDB" id="A0A3M3ED95"/>